<evidence type="ECO:0000313" key="1">
    <source>
        <dbReference type="EMBL" id="KUM47199.1"/>
    </source>
</evidence>
<gene>
    <name evidence="1" type="ORF">ABT39_MTgene6205</name>
</gene>
<proteinExistence type="predicted"/>
<organism evidence="1">
    <name type="scientific">Picea glauca</name>
    <name type="common">White spruce</name>
    <name type="synonym">Pinus glauca</name>
    <dbReference type="NCBI Taxonomy" id="3330"/>
    <lineage>
        <taxon>Eukaryota</taxon>
        <taxon>Viridiplantae</taxon>
        <taxon>Streptophyta</taxon>
        <taxon>Embryophyta</taxon>
        <taxon>Tracheophyta</taxon>
        <taxon>Spermatophyta</taxon>
        <taxon>Pinopsida</taxon>
        <taxon>Pinidae</taxon>
        <taxon>Conifers I</taxon>
        <taxon>Pinales</taxon>
        <taxon>Pinaceae</taxon>
        <taxon>Picea</taxon>
    </lineage>
</organism>
<dbReference type="AlphaFoldDB" id="A0A101LXM0"/>
<keyword evidence="1" id="KW-0496">Mitochondrion</keyword>
<protein>
    <submittedName>
        <fullName evidence="1">Uncharacterized protein</fullName>
    </submittedName>
</protein>
<accession>A0A101LXM0</accession>
<sequence length="80" mass="9201">MILEHEEASRIDISFVRPLAGIFCYLLGTYPRPVLFGPLVQAGWVKSNSTQVGTSSYQSGWVRTTKNGQRSWSWYRSYIR</sequence>
<dbReference type="EMBL" id="LKAM01000008">
    <property type="protein sequence ID" value="KUM47199.1"/>
    <property type="molecule type" value="Genomic_DNA"/>
</dbReference>
<reference evidence="1" key="1">
    <citation type="journal article" date="2015" name="Genome Biol. Evol.">
        <title>Organellar Genomes of White Spruce (Picea glauca): Assembly and Annotation.</title>
        <authorList>
            <person name="Jackman S.D."/>
            <person name="Warren R.L."/>
            <person name="Gibb E.A."/>
            <person name="Vandervalk B.P."/>
            <person name="Mohamadi H."/>
            <person name="Chu J."/>
            <person name="Raymond A."/>
            <person name="Pleasance S."/>
            <person name="Coope R."/>
            <person name="Wildung M.R."/>
            <person name="Ritland C.E."/>
            <person name="Bousquet J."/>
            <person name="Jones S.J."/>
            <person name="Bohlmann J."/>
            <person name="Birol I."/>
        </authorList>
    </citation>
    <scope>NUCLEOTIDE SEQUENCE [LARGE SCALE GENOMIC DNA]</scope>
    <source>
        <tissue evidence="1">Flushing bud</tissue>
    </source>
</reference>
<geneLocation type="mitochondrion" evidence="1"/>
<comment type="caution">
    <text evidence="1">The sequence shown here is derived from an EMBL/GenBank/DDBJ whole genome shotgun (WGS) entry which is preliminary data.</text>
</comment>
<name>A0A101LXM0_PICGL</name>